<evidence type="ECO:0000313" key="1">
    <source>
        <dbReference type="EMBL" id="GMH90733.1"/>
    </source>
</evidence>
<name>A0A9W7EUV9_9STRA</name>
<dbReference type="Proteomes" id="UP001162640">
    <property type="component" value="Unassembled WGS sequence"/>
</dbReference>
<evidence type="ECO:0000313" key="2">
    <source>
        <dbReference type="Proteomes" id="UP001162640"/>
    </source>
</evidence>
<comment type="caution">
    <text evidence="1">The sequence shown here is derived from an EMBL/GenBank/DDBJ whole genome shotgun (WGS) entry which is preliminary data.</text>
</comment>
<organism evidence="1 2">
    <name type="scientific">Triparma laevis f. inornata</name>
    <dbReference type="NCBI Taxonomy" id="1714386"/>
    <lineage>
        <taxon>Eukaryota</taxon>
        <taxon>Sar</taxon>
        <taxon>Stramenopiles</taxon>
        <taxon>Ochrophyta</taxon>
        <taxon>Bolidophyceae</taxon>
        <taxon>Parmales</taxon>
        <taxon>Triparmaceae</taxon>
        <taxon>Triparma</taxon>
    </lineage>
</organism>
<dbReference type="EMBL" id="BLQM01000455">
    <property type="protein sequence ID" value="GMH90733.1"/>
    <property type="molecule type" value="Genomic_DNA"/>
</dbReference>
<dbReference type="AlphaFoldDB" id="A0A9W7EUV9"/>
<accession>A0A9W7EUV9</accession>
<reference evidence="2" key="1">
    <citation type="journal article" date="2023" name="Commun. Biol.">
        <title>Genome analysis of Parmales, the sister group of diatoms, reveals the evolutionary specialization of diatoms from phago-mixotrophs to photoautotrophs.</title>
        <authorList>
            <person name="Ban H."/>
            <person name="Sato S."/>
            <person name="Yoshikawa S."/>
            <person name="Yamada K."/>
            <person name="Nakamura Y."/>
            <person name="Ichinomiya M."/>
            <person name="Sato N."/>
            <person name="Blanc-Mathieu R."/>
            <person name="Endo H."/>
            <person name="Kuwata A."/>
            <person name="Ogata H."/>
        </authorList>
    </citation>
    <scope>NUCLEOTIDE SEQUENCE [LARGE SCALE GENOMIC DNA]</scope>
</reference>
<sequence length="79" mass="9006">MPRLNIIPAACTVALYNMATNAKNDIRSRMEEGDDEKHLYELLQALKRSSRNPGASRNPEEEFAEEVLFANETNNVLKR</sequence>
<protein>
    <submittedName>
        <fullName evidence="1">Uncharacterized protein</fullName>
    </submittedName>
</protein>
<gene>
    <name evidence="1" type="ORF">TL16_g11854</name>
</gene>
<proteinExistence type="predicted"/>